<evidence type="ECO:0000313" key="2">
    <source>
        <dbReference type="EMBL" id="GAG69007.1"/>
    </source>
</evidence>
<dbReference type="InterPro" id="IPR029052">
    <property type="entry name" value="Metallo-depent_PP-like"/>
</dbReference>
<name>X1AH08_9ZZZZ</name>
<sequence>MRYAIIADIHANLAAFTAVLEDIKRRGGVEEVWCLGDIVGYGP</sequence>
<dbReference type="InterPro" id="IPR024654">
    <property type="entry name" value="Calcineurin-like_PHP_lpxH"/>
</dbReference>
<organism evidence="2">
    <name type="scientific">marine sediment metagenome</name>
    <dbReference type="NCBI Taxonomy" id="412755"/>
    <lineage>
        <taxon>unclassified sequences</taxon>
        <taxon>metagenomes</taxon>
        <taxon>ecological metagenomes</taxon>
    </lineage>
</organism>
<proteinExistence type="predicted"/>
<dbReference type="AlphaFoldDB" id="X1AH08"/>
<protein>
    <recommendedName>
        <fullName evidence="1">Calcineurin-like phosphoesterase domain-containing protein</fullName>
    </recommendedName>
</protein>
<dbReference type="Gene3D" id="3.60.21.10">
    <property type="match status" value="1"/>
</dbReference>
<gene>
    <name evidence="2" type="ORF">S01H4_20990</name>
</gene>
<comment type="caution">
    <text evidence="2">The sequence shown here is derived from an EMBL/GenBank/DDBJ whole genome shotgun (WGS) entry which is preliminary data.</text>
</comment>
<reference evidence="2" key="1">
    <citation type="journal article" date="2014" name="Front. Microbiol.">
        <title>High frequency of phylogenetically diverse reductive dehalogenase-homologous genes in deep subseafloor sedimentary metagenomes.</title>
        <authorList>
            <person name="Kawai M."/>
            <person name="Futagami T."/>
            <person name="Toyoda A."/>
            <person name="Takaki Y."/>
            <person name="Nishi S."/>
            <person name="Hori S."/>
            <person name="Arai W."/>
            <person name="Tsubouchi T."/>
            <person name="Morono Y."/>
            <person name="Uchiyama I."/>
            <person name="Ito T."/>
            <person name="Fujiyama A."/>
            <person name="Inagaki F."/>
            <person name="Takami H."/>
        </authorList>
    </citation>
    <scope>NUCLEOTIDE SEQUENCE</scope>
    <source>
        <strain evidence="2">Expedition CK06-06</strain>
    </source>
</reference>
<feature type="non-terminal residue" evidence="2">
    <location>
        <position position="43"/>
    </location>
</feature>
<accession>X1AH08</accession>
<dbReference type="Pfam" id="PF12850">
    <property type="entry name" value="Metallophos_2"/>
    <property type="match status" value="1"/>
</dbReference>
<dbReference type="EMBL" id="BART01009473">
    <property type="protein sequence ID" value="GAG69007.1"/>
    <property type="molecule type" value="Genomic_DNA"/>
</dbReference>
<dbReference type="CDD" id="cd00838">
    <property type="entry name" value="MPP_superfamily"/>
    <property type="match status" value="1"/>
</dbReference>
<evidence type="ECO:0000259" key="1">
    <source>
        <dbReference type="Pfam" id="PF12850"/>
    </source>
</evidence>
<feature type="domain" description="Calcineurin-like phosphoesterase" evidence="1">
    <location>
        <begin position="1"/>
        <end position="39"/>
    </location>
</feature>
<dbReference type="SUPFAM" id="SSF56300">
    <property type="entry name" value="Metallo-dependent phosphatases"/>
    <property type="match status" value="1"/>
</dbReference>